<keyword evidence="4" id="KW-0143">Chaperone</keyword>
<name>A0A401UHJ2_9CLOT</name>
<evidence type="ECO:0000256" key="7">
    <source>
        <dbReference type="ARBA" id="ARBA00093797"/>
    </source>
</evidence>
<keyword evidence="2" id="KW-0963">Cytoplasm</keyword>
<dbReference type="EMBL" id="BHYK01000003">
    <property type="protein sequence ID" value="GCD09021.1"/>
    <property type="molecule type" value="Genomic_DNA"/>
</dbReference>
<comment type="subcellular location">
    <subcellularLocation>
        <location evidence="1">Cytoplasm</location>
        <location evidence="1">Cytosol</location>
    </subcellularLocation>
</comment>
<protein>
    <recommendedName>
        <fullName evidence="7">Flagellar protein FliT</fullName>
    </recommendedName>
</protein>
<keyword evidence="3" id="KW-1005">Bacterial flagellum biogenesis</keyword>
<evidence type="ECO:0000256" key="3">
    <source>
        <dbReference type="ARBA" id="ARBA00022795"/>
    </source>
</evidence>
<organism evidence="8 9">
    <name type="scientific">Clostridium tagluense</name>
    <dbReference type="NCBI Taxonomy" id="360422"/>
    <lineage>
        <taxon>Bacteria</taxon>
        <taxon>Bacillati</taxon>
        <taxon>Bacillota</taxon>
        <taxon>Clostridia</taxon>
        <taxon>Eubacteriales</taxon>
        <taxon>Clostridiaceae</taxon>
        <taxon>Clostridium</taxon>
    </lineage>
</organism>
<comment type="function">
    <text evidence="5">May act as an export chaperone for the filament capping protein FliD.</text>
</comment>
<evidence type="ECO:0000256" key="4">
    <source>
        <dbReference type="ARBA" id="ARBA00023186"/>
    </source>
</evidence>
<evidence type="ECO:0000256" key="1">
    <source>
        <dbReference type="ARBA" id="ARBA00004514"/>
    </source>
</evidence>
<dbReference type="Proteomes" id="UP000287872">
    <property type="component" value="Unassembled WGS sequence"/>
</dbReference>
<dbReference type="AlphaFoldDB" id="A0A401UHJ2"/>
<evidence type="ECO:0000313" key="8">
    <source>
        <dbReference type="EMBL" id="GCD09021.1"/>
    </source>
</evidence>
<dbReference type="OrthoDB" id="1937361at2"/>
<dbReference type="InterPro" id="IPR008622">
    <property type="entry name" value="FliT"/>
</dbReference>
<keyword evidence="9" id="KW-1185">Reference proteome</keyword>
<evidence type="ECO:0000256" key="2">
    <source>
        <dbReference type="ARBA" id="ARBA00022490"/>
    </source>
</evidence>
<dbReference type="Pfam" id="PF05400">
    <property type="entry name" value="FliT"/>
    <property type="match status" value="1"/>
</dbReference>
<comment type="similarity">
    <text evidence="6">Belongs to the bacillales FliT family.</text>
</comment>
<evidence type="ECO:0000313" key="9">
    <source>
        <dbReference type="Proteomes" id="UP000287872"/>
    </source>
</evidence>
<sequence>MKELMQQLVQFKQATMELIRALQQDEIHKLDALLDNRQVIIENMEKLQYTTEEFTDICDELDILKVQHELLKLMQTKKEDTKQELNKIQVTKNANNNYNKSFYNNASMFNKQI</sequence>
<evidence type="ECO:0000256" key="6">
    <source>
        <dbReference type="ARBA" id="ARBA00093785"/>
    </source>
</evidence>
<dbReference type="RefSeq" id="WP_124998046.1">
    <property type="nucleotide sequence ID" value="NZ_BHYK01000003.1"/>
</dbReference>
<comment type="caution">
    <text evidence="8">The sequence shown here is derived from an EMBL/GenBank/DDBJ whole genome shotgun (WGS) entry which is preliminary data.</text>
</comment>
<proteinExistence type="inferred from homology"/>
<gene>
    <name evidence="8" type="ORF">Ctaglu_06440</name>
</gene>
<evidence type="ECO:0000256" key="5">
    <source>
        <dbReference type="ARBA" id="ARBA00093765"/>
    </source>
</evidence>
<accession>A0A401UHJ2</accession>
<reference evidence="8 9" key="1">
    <citation type="submission" date="2018-11" db="EMBL/GenBank/DDBJ databases">
        <title>Genome sequencing and assembly of Clostridium tagluense strain A121.</title>
        <authorList>
            <person name="Murakami T."/>
            <person name="Segawa T."/>
            <person name="Shcherbakova V.A."/>
            <person name="Mori H."/>
            <person name="Yoshimura Y."/>
        </authorList>
    </citation>
    <scope>NUCLEOTIDE SEQUENCE [LARGE SCALE GENOMIC DNA]</scope>
    <source>
        <strain evidence="8 9">A121</strain>
    </source>
</reference>